<reference evidence="2 3" key="1">
    <citation type="journal article" date="2021" name="BMC Genomics">
        <title>Datura genome reveals duplications of psychoactive alkaloid biosynthetic genes and high mutation rate following tissue culture.</title>
        <authorList>
            <person name="Rajewski A."/>
            <person name="Carter-House D."/>
            <person name="Stajich J."/>
            <person name="Litt A."/>
        </authorList>
    </citation>
    <scope>NUCLEOTIDE SEQUENCE [LARGE SCALE GENOMIC DNA]</scope>
    <source>
        <strain evidence="2">AR-01</strain>
    </source>
</reference>
<dbReference type="Proteomes" id="UP000823775">
    <property type="component" value="Unassembled WGS sequence"/>
</dbReference>
<evidence type="ECO:0000256" key="1">
    <source>
        <dbReference type="SAM" id="MobiDB-lite"/>
    </source>
</evidence>
<gene>
    <name evidence="2" type="ORF">HAX54_038851</name>
</gene>
<protein>
    <submittedName>
        <fullName evidence="2">Uncharacterized protein</fullName>
    </submittedName>
</protein>
<sequence length="108" mass="12282">MSKVKTDVQQLQPDLSIYDAPLPEDERVETDEEDLEDDHVTKELDEEATAMQSRIANRKNVKCEWATDQGIKLVIFVSPESQLKCGPRMANRGRGSTTNVVTWHSCNY</sequence>
<dbReference type="EMBL" id="JACEIK010005338">
    <property type="protein sequence ID" value="MCE0481256.1"/>
    <property type="molecule type" value="Genomic_DNA"/>
</dbReference>
<comment type="caution">
    <text evidence="2">The sequence shown here is derived from an EMBL/GenBank/DDBJ whole genome shotgun (WGS) entry which is preliminary data.</text>
</comment>
<evidence type="ECO:0000313" key="3">
    <source>
        <dbReference type="Proteomes" id="UP000823775"/>
    </source>
</evidence>
<proteinExistence type="predicted"/>
<organism evidence="2 3">
    <name type="scientific">Datura stramonium</name>
    <name type="common">Jimsonweed</name>
    <name type="synonym">Common thornapple</name>
    <dbReference type="NCBI Taxonomy" id="4076"/>
    <lineage>
        <taxon>Eukaryota</taxon>
        <taxon>Viridiplantae</taxon>
        <taxon>Streptophyta</taxon>
        <taxon>Embryophyta</taxon>
        <taxon>Tracheophyta</taxon>
        <taxon>Spermatophyta</taxon>
        <taxon>Magnoliopsida</taxon>
        <taxon>eudicotyledons</taxon>
        <taxon>Gunneridae</taxon>
        <taxon>Pentapetalae</taxon>
        <taxon>asterids</taxon>
        <taxon>lamiids</taxon>
        <taxon>Solanales</taxon>
        <taxon>Solanaceae</taxon>
        <taxon>Solanoideae</taxon>
        <taxon>Datureae</taxon>
        <taxon>Datura</taxon>
    </lineage>
</organism>
<evidence type="ECO:0000313" key="2">
    <source>
        <dbReference type="EMBL" id="MCE0481256.1"/>
    </source>
</evidence>
<feature type="compositionally biased region" description="Acidic residues" evidence="1">
    <location>
        <begin position="22"/>
        <end position="37"/>
    </location>
</feature>
<name>A0ABS8VKB3_DATST</name>
<feature type="region of interest" description="Disordered" evidence="1">
    <location>
        <begin position="1"/>
        <end position="37"/>
    </location>
</feature>
<keyword evidence="3" id="KW-1185">Reference proteome</keyword>
<accession>A0ABS8VKB3</accession>